<protein>
    <submittedName>
        <fullName evidence="2">Uncharacterized protein</fullName>
    </submittedName>
</protein>
<dbReference type="AlphaFoldDB" id="A0A1Y1YUF2"/>
<feature type="region of interest" description="Disordered" evidence="1">
    <location>
        <begin position="1"/>
        <end position="100"/>
    </location>
</feature>
<dbReference type="Proteomes" id="UP000193498">
    <property type="component" value="Unassembled WGS sequence"/>
</dbReference>
<name>A0A1Y1YUF2_9FUNG</name>
<dbReference type="PANTHER" id="PTHR40460">
    <property type="entry name" value="CHROMOSOME 1, WHOLE GENOME SHOTGUN SEQUENCE"/>
    <property type="match status" value="1"/>
</dbReference>
<evidence type="ECO:0000313" key="3">
    <source>
        <dbReference type="Proteomes" id="UP000193498"/>
    </source>
</evidence>
<comment type="caution">
    <text evidence="2">The sequence shown here is derived from an EMBL/GenBank/DDBJ whole genome shotgun (WGS) entry which is preliminary data.</text>
</comment>
<sequence>MDKASANLKAATGAVKENVGEMMGSERMAAEGKETRAQANIEHERAQAEGYTQGAGEKFKGEMKDTAGGAMGNRQMETEGKADHIKGDARMSANTKDAWP</sequence>
<dbReference type="EMBL" id="MCFE01000067">
    <property type="protein sequence ID" value="ORY01609.1"/>
    <property type="molecule type" value="Genomic_DNA"/>
</dbReference>
<dbReference type="InParanoid" id="A0A1Y1YUF2"/>
<keyword evidence="3" id="KW-1185">Reference proteome</keyword>
<reference evidence="2 3" key="1">
    <citation type="submission" date="2016-07" db="EMBL/GenBank/DDBJ databases">
        <title>Pervasive Adenine N6-methylation of Active Genes in Fungi.</title>
        <authorList>
            <consortium name="DOE Joint Genome Institute"/>
            <person name="Mondo S.J."/>
            <person name="Dannebaum R.O."/>
            <person name="Kuo R.C."/>
            <person name="Labutti K."/>
            <person name="Haridas S."/>
            <person name="Kuo A."/>
            <person name="Salamov A."/>
            <person name="Ahrendt S.R."/>
            <person name="Lipzen A."/>
            <person name="Sullivan W."/>
            <person name="Andreopoulos W.B."/>
            <person name="Clum A."/>
            <person name="Lindquist E."/>
            <person name="Daum C."/>
            <person name="Ramamoorthy G.K."/>
            <person name="Gryganskyi A."/>
            <person name="Culley D."/>
            <person name="Magnuson J.K."/>
            <person name="James T.Y."/>
            <person name="O'Malley M.A."/>
            <person name="Stajich J.E."/>
            <person name="Spatafora J.W."/>
            <person name="Visel A."/>
            <person name="Grigoriev I.V."/>
        </authorList>
    </citation>
    <scope>NUCLEOTIDE SEQUENCE [LARGE SCALE GENOMIC DNA]</scope>
    <source>
        <strain evidence="2 3">CBS 931.73</strain>
    </source>
</reference>
<feature type="compositionally biased region" description="Basic and acidic residues" evidence="1">
    <location>
        <begin position="28"/>
        <end position="47"/>
    </location>
</feature>
<proteinExistence type="predicted"/>
<dbReference type="PANTHER" id="PTHR40460:SF1">
    <property type="entry name" value="CSBD-LIKE DOMAIN-CONTAINING PROTEIN"/>
    <property type="match status" value="1"/>
</dbReference>
<gene>
    <name evidence="2" type="ORF">K493DRAFT_209433</name>
</gene>
<dbReference type="OrthoDB" id="9999611at2759"/>
<evidence type="ECO:0000313" key="2">
    <source>
        <dbReference type="EMBL" id="ORY01609.1"/>
    </source>
</evidence>
<organism evidence="2 3">
    <name type="scientific">Basidiobolus meristosporus CBS 931.73</name>
    <dbReference type="NCBI Taxonomy" id="1314790"/>
    <lineage>
        <taxon>Eukaryota</taxon>
        <taxon>Fungi</taxon>
        <taxon>Fungi incertae sedis</taxon>
        <taxon>Zoopagomycota</taxon>
        <taxon>Entomophthoromycotina</taxon>
        <taxon>Basidiobolomycetes</taxon>
        <taxon>Basidiobolales</taxon>
        <taxon>Basidiobolaceae</taxon>
        <taxon>Basidiobolus</taxon>
    </lineage>
</organism>
<feature type="compositionally biased region" description="Basic and acidic residues" evidence="1">
    <location>
        <begin position="76"/>
        <end position="89"/>
    </location>
</feature>
<accession>A0A1Y1YUF2</accession>
<evidence type="ECO:0000256" key="1">
    <source>
        <dbReference type="SAM" id="MobiDB-lite"/>
    </source>
</evidence>